<dbReference type="InterPro" id="IPR036388">
    <property type="entry name" value="WH-like_DNA-bd_sf"/>
</dbReference>
<proteinExistence type="predicted"/>
<dbReference type="GO" id="GO:0003700">
    <property type="term" value="F:DNA-binding transcription factor activity"/>
    <property type="evidence" value="ECO:0007669"/>
    <property type="project" value="InterPro"/>
</dbReference>
<name>A0A3S0PXX3_9GAMM</name>
<dbReference type="Pfam" id="PF01475">
    <property type="entry name" value="FUR"/>
    <property type="match status" value="1"/>
</dbReference>
<dbReference type="Gene3D" id="1.10.10.10">
    <property type="entry name" value="Winged helix-like DNA-binding domain superfamily/Winged helix DNA-binding domain"/>
    <property type="match status" value="1"/>
</dbReference>
<dbReference type="OrthoDB" id="5954807at2"/>
<reference evidence="1 2" key="1">
    <citation type="submission" date="2018-12" db="EMBL/GenBank/DDBJ databases">
        <title>Dyella dinghuensis sp. nov. DHOA06 and Dyella choica sp. nov. 4M-K27, isolated from forest soil.</title>
        <authorList>
            <person name="Qiu L.-H."/>
            <person name="Gao Z.-H."/>
        </authorList>
    </citation>
    <scope>NUCLEOTIDE SEQUENCE [LARGE SCALE GENOMIC DNA]</scope>
    <source>
        <strain evidence="1 2">DHOA06</strain>
    </source>
</reference>
<evidence type="ECO:0000313" key="2">
    <source>
        <dbReference type="Proteomes" id="UP000267077"/>
    </source>
</evidence>
<dbReference type="Proteomes" id="UP000267077">
    <property type="component" value="Unassembled WGS sequence"/>
</dbReference>
<keyword evidence="2" id="KW-1185">Reference proteome</keyword>
<dbReference type="SUPFAM" id="SSF46785">
    <property type="entry name" value="Winged helix' DNA-binding domain"/>
    <property type="match status" value="1"/>
</dbReference>
<sequence length="168" mass="18829">MKTETTDDALIALQQRCKAQGLVLTSSRNAILIALLEQHEARDAVPLLQAAQAHHPQTSIGTVYRFLRELEQRGLVDAHVQPHGRTRWHLRDMALADATPSANDLRSMLAQVRAFLKTLEQLGLAEDNNTAHTASEHFANDPHRTLAVLQEMAGHLGYRLLPRRRRLA</sequence>
<gene>
    <name evidence="1" type="ORF">EKH79_12870</name>
</gene>
<evidence type="ECO:0000313" key="1">
    <source>
        <dbReference type="EMBL" id="RUL63282.1"/>
    </source>
</evidence>
<organism evidence="1 2">
    <name type="scientific">Dyella dinghuensis</name>
    <dbReference type="NCBI Taxonomy" id="1920169"/>
    <lineage>
        <taxon>Bacteria</taxon>
        <taxon>Pseudomonadati</taxon>
        <taxon>Pseudomonadota</taxon>
        <taxon>Gammaproteobacteria</taxon>
        <taxon>Lysobacterales</taxon>
        <taxon>Rhodanobacteraceae</taxon>
        <taxon>Dyella</taxon>
    </lineage>
</organism>
<comment type="caution">
    <text evidence="1">The sequence shown here is derived from an EMBL/GenBank/DDBJ whole genome shotgun (WGS) entry which is preliminary data.</text>
</comment>
<dbReference type="AlphaFoldDB" id="A0A3S0PXX3"/>
<accession>A0A3S0PXX3</accession>
<protein>
    <recommendedName>
        <fullName evidence="3">Transcriptional repressor</fullName>
    </recommendedName>
</protein>
<dbReference type="RefSeq" id="WP_126674218.1">
    <property type="nucleotide sequence ID" value="NZ_RYZR01000006.1"/>
</dbReference>
<dbReference type="InterPro" id="IPR036390">
    <property type="entry name" value="WH_DNA-bd_sf"/>
</dbReference>
<dbReference type="EMBL" id="RYZR01000006">
    <property type="protein sequence ID" value="RUL63282.1"/>
    <property type="molecule type" value="Genomic_DNA"/>
</dbReference>
<evidence type="ECO:0008006" key="3">
    <source>
        <dbReference type="Google" id="ProtNLM"/>
    </source>
</evidence>
<dbReference type="InterPro" id="IPR002481">
    <property type="entry name" value="FUR"/>
</dbReference>